<name>U9SNJ8_RHIID</name>
<sequence length="127" mass="15050">MPNNFITQIALPRRMVNHLDFELSKCTSLSTFYDDRIIYVNLRHFLNDQFEQLYFCNFFLPAIYISSSFVFPVLFLEISPFHPLRSPESFFPFQRCQSICQAASIKIELSKLVDYGIWLHKKYFGTS</sequence>
<evidence type="ECO:0000313" key="1">
    <source>
        <dbReference type="EMBL" id="ERZ97508.1"/>
    </source>
</evidence>
<accession>U9SNJ8</accession>
<protein>
    <submittedName>
        <fullName evidence="1">Uncharacterized protein</fullName>
    </submittedName>
</protein>
<proteinExistence type="predicted"/>
<dbReference type="HOGENOM" id="CLU_1971687_0_0_1"/>
<organism evidence="1">
    <name type="scientific">Rhizophagus irregularis (strain DAOM 181602 / DAOM 197198 / MUCL 43194)</name>
    <name type="common">Arbuscular mycorrhizal fungus</name>
    <name type="synonym">Glomus intraradices</name>
    <dbReference type="NCBI Taxonomy" id="747089"/>
    <lineage>
        <taxon>Eukaryota</taxon>
        <taxon>Fungi</taxon>
        <taxon>Fungi incertae sedis</taxon>
        <taxon>Mucoromycota</taxon>
        <taxon>Glomeromycotina</taxon>
        <taxon>Glomeromycetes</taxon>
        <taxon>Glomerales</taxon>
        <taxon>Glomeraceae</taxon>
        <taxon>Rhizophagus</taxon>
    </lineage>
</organism>
<dbReference type="EMBL" id="KI299559">
    <property type="protein sequence ID" value="ERZ97508.1"/>
    <property type="molecule type" value="Genomic_DNA"/>
</dbReference>
<dbReference type="AlphaFoldDB" id="U9SNJ8"/>
<gene>
    <name evidence="1" type="ORF">GLOINDRAFT_88962</name>
</gene>
<reference evidence="1" key="1">
    <citation type="submission" date="2013-07" db="EMBL/GenBank/DDBJ databases">
        <title>The genome of an arbuscular mycorrhizal fungus provides insights into the evolution of the oldest plant symbiosis.</title>
        <authorList>
            <consortium name="DOE Joint Genome Institute"/>
            <person name="Tisserant E."/>
            <person name="Malbreil M."/>
            <person name="Kuo A."/>
            <person name="Kohler A."/>
            <person name="Symeonidi A."/>
            <person name="Balestrini R."/>
            <person name="Charron P."/>
            <person name="Duensing N."/>
            <person name="Frei-dit-Frey N."/>
            <person name="Gianinazzi-Pearson V."/>
            <person name="Gilbert B."/>
            <person name="Handa Y."/>
            <person name="Hijri M."/>
            <person name="Kaul R."/>
            <person name="Kawaguchi M."/>
            <person name="Krajinski F."/>
            <person name="Lammers P."/>
            <person name="Lapierre D."/>
            <person name="Masclaux F.G."/>
            <person name="Murat C."/>
            <person name="Morin E."/>
            <person name="Ndikumana S."/>
            <person name="Pagni M."/>
            <person name="Petitpierre D."/>
            <person name="Requena N."/>
            <person name="Rosikiewicz P."/>
            <person name="Riley R."/>
            <person name="Saito K."/>
            <person name="San Clemente H."/>
            <person name="Shapiro H."/>
            <person name="van Tuinen D."/>
            <person name="Becard G."/>
            <person name="Bonfante P."/>
            <person name="Paszkowski U."/>
            <person name="Shachar-Hill Y."/>
            <person name="Young J.P."/>
            <person name="Sanders I.R."/>
            <person name="Henrissat B."/>
            <person name="Rensing S.A."/>
            <person name="Grigoriev I.V."/>
            <person name="Corradi N."/>
            <person name="Roux C."/>
            <person name="Martin F."/>
        </authorList>
    </citation>
    <scope>NUCLEOTIDE SEQUENCE</scope>
    <source>
        <strain evidence="1">DAOM 197198</strain>
    </source>
</reference>